<dbReference type="InterPro" id="IPR042099">
    <property type="entry name" value="ANL_N_sf"/>
</dbReference>
<dbReference type="Gene3D" id="3.40.50.12780">
    <property type="entry name" value="N-terminal domain of ligase-like"/>
    <property type="match status" value="1"/>
</dbReference>
<sequence>MKRQLFAALEKLAGNEHNEIVCRDGGRVRKSWAELARDIDRAVTRLAALRPDGREFNVGLIGPTSYEWMVLDLACLKGGFRSIAVPEFLTGREIAELFQEAGADVVLADRALADRLEEVEVPVWYFRSGTTAPAPDDLDGIEGVPWTCTVERVLDRYSVGYSSGTSGKAKRIDLMFPPEPPPMTWRRAAGLAVQYWRYRTSFWSRKDNRLLVFMPFSHPQQRAFVRLALIRGIDIVLSDPLRCVQDLVVEKPNIMVSVPVVYQALAARIEQKLGQFDERRRAVFRLYLRLGANRLGNRNPVKHVFGRYLFGKVRKVYGGRADYFVTGSAPIDRRTLTTFYRVGVKIYEGYGQSELPRIISMSSEKDFRIGSVGKPRVPVRIGADGEILVKIDPAELADPSIVAFAEDGYLRTGDLGRLDEDGFLFLDGRKDDVIVLDNGEKVFPTRVEAVFPELTVEDSICVTSFDGKRIAAVVHWPAERGGGEALRGYLADGNAKLAEHEKVQLLVPADEPFTVENGLLTGTRKLRRQRIKTAFCQAVPERVDD</sequence>
<feature type="domain" description="AMP-dependent synthetase/ligase" evidence="3">
    <location>
        <begin position="15"/>
        <end position="377"/>
    </location>
</feature>
<proteinExistence type="predicted"/>
<gene>
    <name evidence="4" type="ORF">ACFSVL_10010</name>
</gene>
<accession>A0ABW5H378</accession>
<protein>
    <submittedName>
        <fullName evidence="4">AMP-binding protein</fullName>
    </submittedName>
</protein>
<dbReference type="PANTHER" id="PTHR43272:SF33">
    <property type="entry name" value="AMP-BINDING DOMAIN-CONTAINING PROTEIN-RELATED"/>
    <property type="match status" value="1"/>
</dbReference>
<evidence type="ECO:0000313" key="4">
    <source>
        <dbReference type="EMBL" id="MFD2467728.1"/>
    </source>
</evidence>
<evidence type="ECO:0000313" key="5">
    <source>
        <dbReference type="Proteomes" id="UP001597483"/>
    </source>
</evidence>
<keyword evidence="1" id="KW-0547">Nucleotide-binding</keyword>
<dbReference type="RefSeq" id="WP_378302713.1">
    <property type="nucleotide sequence ID" value="NZ_JBHUKS010000006.1"/>
</dbReference>
<organism evidence="4 5">
    <name type="scientific">Amycolatopsis silviterrae</name>
    <dbReference type="NCBI Taxonomy" id="1656914"/>
    <lineage>
        <taxon>Bacteria</taxon>
        <taxon>Bacillati</taxon>
        <taxon>Actinomycetota</taxon>
        <taxon>Actinomycetes</taxon>
        <taxon>Pseudonocardiales</taxon>
        <taxon>Pseudonocardiaceae</taxon>
        <taxon>Amycolatopsis</taxon>
    </lineage>
</organism>
<reference evidence="5" key="1">
    <citation type="journal article" date="2019" name="Int. J. Syst. Evol. Microbiol.">
        <title>The Global Catalogue of Microorganisms (GCM) 10K type strain sequencing project: providing services to taxonomists for standard genome sequencing and annotation.</title>
        <authorList>
            <consortium name="The Broad Institute Genomics Platform"/>
            <consortium name="The Broad Institute Genome Sequencing Center for Infectious Disease"/>
            <person name="Wu L."/>
            <person name="Ma J."/>
        </authorList>
    </citation>
    <scope>NUCLEOTIDE SEQUENCE [LARGE SCALE GENOMIC DNA]</scope>
    <source>
        <strain evidence="5">CGMCC 4.7641</strain>
    </source>
</reference>
<name>A0ABW5H378_9PSEU</name>
<dbReference type="Pfam" id="PF00501">
    <property type="entry name" value="AMP-binding"/>
    <property type="match status" value="1"/>
</dbReference>
<keyword evidence="5" id="KW-1185">Reference proteome</keyword>
<comment type="caution">
    <text evidence="4">The sequence shown here is derived from an EMBL/GenBank/DDBJ whole genome shotgun (WGS) entry which is preliminary data.</text>
</comment>
<evidence type="ECO:0000259" key="3">
    <source>
        <dbReference type="Pfam" id="PF00501"/>
    </source>
</evidence>
<dbReference type="SUPFAM" id="SSF56801">
    <property type="entry name" value="Acetyl-CoA synthetase-like"/>
    <property type="match status" value="1"/>
</dbReference>
<evidence type="ECO:0000256" key="1">
    <source>
        <dbReference type="ARBA" id="ARBA00022741"/>
    </source>
</evidence>
<dbReference type="InterPro" id="IPR000873">
    <property type="entry name" value="AMP-dep_synth/lig_dom"/>
</dbReference>
<evidence type="ECO:0000256" key="2">
    <source>
        <dbReference type="ARBA" id="ARBA00022840"/>
    </source>
</evidence>
<dbReference type="EMBL" id="JBHUKS010000006">
    <property type="protein sequence ID" value="MFD2467728.1"/>
    <property type="molecule type" value="Genomic_DNA"/>
</dbReference>
<dbReference type="PANTHER" id="PTHR43272">
    <property type="entry name" value="LONG-CHAIN-FATTY-ACID--COA LIGASE"/>
    <property type="match status" value="1"/>
</dbReference>
<keyword evidence="2" id="KW-0067">ATP-binding</keyword>
<dbReference type="Proteomes" id="UP001597483">
    <property type="component" value="Unassembled WGS sequence"/>
</dbReference>